<dbReference type="PROSITE" id="PS00387">
    <property type="entry name" value="PPASE"/>
    <property type="match status" value="1"/>
</dbReference>
<name>A0AAF0TKS4_SOLVR</name>
<feature type="compositionally biased region" description="Basic and acidic residues" evidence="8">
    <location>
        <begin position="194"/>
        <end position="205"/>
    </location>
</feature>
<feature type="compositionally biased region" description="Polar residues" evidence="8">
    <location>
        <begin position="310"/>
        <end position="327"/>
    </location>
</feature>
<dbReference type="Gene3D" id="3.90.80.10">
    <property type="entry name" value="Inorganic pyrophosphatase"/>
    <property type="match status" value="1"/>
</dbReference>
<dbReference type="GO" id="GO:0004427">
    <property type="term" value="F:inorganic diphosphate phosphatase activity"/>
    <property type="evidence" value="ECO:0007669"/>
    <property type="project" value="UniProtKB-EC"/>
</dbReference>
<feature type="compositionally biased region" description="Polar residues" evidence="8">
    <location>
        <begin position="212"/>
        <end position="221"/>
    </location>
</feature>
<comment type="cofactor">
    <cofactor evidence="1">
        <name>Mg(2+)</name>
        <dbReference type="ChEBI" id="CHEBI:18420"/>
    </cofactor>
</comment>
<keyword evidence="6" id="KW-0460">Magnesium</keyword>
<evidence type="ECO:0000256" key="2">
    <source>
        <dbReference type="ARBA" id="ARBA00006220"/>
    </source>
</evidence>
<evidence type="ECO:0000256" key="3">
    <source>
        <dbReference type="ARBA" id="ARBA00012146"/>
    </source>
</evidence>
<dbReference type="InterPro" id="IPR008921">
    <property type="entry name" value="DNA_pol3_clamp-load_cplx_C"/>
</dbReference>
<dbReference type="Gene3D" id="1.20.272.10">
    <property type="match status" value="1"/>
</dbReference>
<evidence type="ECO:0000256" key="8">
    <source>
        <dbReference type="SAM" id="MobiDB-lite"/>
    </source>
</evidence>
<feature type="compositionally biased region" description="Basic and acidic residues" evidence="8">
    <location>
        <begin position="36"/>
        <end position="52"/>
    </location>
</feature>
<dbReference type="FunFam" id="1.10.8.60:FF:000030">
    <property type="entry name" value="replication factor C subunit 3"/>
    <property type="match status" value="1"/>
</dbReference>
<dbReference type="Proteomes" id="UP001234989">
    <property type="component" value="Chromosome 2"/>
</dbReference>
<dbReference type="Gene3D" id="1.10.8.60">
    <property type="match status" value="1"/>
</dbReference>
<feature type="region of interest" description="Disordered" evidence="8">
    <location>
        <begin position="308"/>
        <end position="327"/>
    </location>
</feature>
<dbReference type="GO" id="GO:0006260">
    <property type="term" value="P:DNA replication"/>
    <property type="evidence" value="ECO:0007669"/>
    <property type="project" value="InterPro"/>
</dbReference>
<dbReference type="AlphaFoldDB" id="A0AAF0TKS4"/>
<dbReference type="FunFam" id="3.90.80.10:FF:000002">
    <property type="entry name" value="Soluble inorganic pyrophosphatase 4"/>
    <property type="match status" value="1"/>
</dbReference>
<keyword evidence="5" id="KW-0378">Hydrolase</keyword>
<keyword evidence="10" id="KW-1185">Reference proteome</keyword>
<evidence type="ECO:0000256" key="7">
    <source>
        <dbReference type="ARBA" id="ARBA00047820"/>
    </source>
</evidence>
<evidence type="ECO:0000256" key="6">
    <source>
        <dbReference type="ARBA" id="ARBA00022842"/>
    </source>
</evidence>
<accession>A0AAF0TKS4</accession>
<feature type="compositionally biased region" description="Acidic residues" evidence="8">
    <location>
        <begin position="53"/>
        <end position="62"/>
    </location>
</feature>
<protein>
    <recommendedName>
        <fullName evidence="3">inorganic diphosphatase</fullName>
        <ecNumber evidence="3">3.6.1.1</ecNumber>
    </recommendedName>
</protein>
<dbReference type="EMBL" id="CP133613">
    <property type="protein sequence ID" value="WMV16735.1"/>
    <property type="molecule type" value="Genomic_DNA"/>
</dbReference>
<dbReference type="GO" id="GO:0005737">
    <property type="term" value="C:cytoplasm"/>
    <property type="evidence" value="ECO:0007669"/>
    <property type="project" value="InterPro"/>
</dbReference>
<dbReference type="InterPro" id="IPR036649">
    <property type="entry name" value="Pyrophosphatase_sf"/>
</dbReference>
<evidence type="ECO:0000256" key="1">
    <source>
        <dbReference type="ARBA" id="ARBA00001946"/>
    </source>
</evidence>
<gene>
    <name evidence="9" type="ORF">MTR67_010120</name>
</gene>
<dbReference type="EC" id="3.6.1.1" evidence="3"/>
<dbReference type="Pfam" id="PF21960">
    <property type="entry name" value="RCF1-5-like_lid"/>
    <property type="match status" value="1"/>
</dbReference>
<organism evidence="9 10">
    <name type="scientific">Solanum verrucosum</name>
    <dbReference type="NCBI Taxonomy" id="315347"/>
    <lineage>
        <taxon>Eukaryota</taxon>
        <taxon>Viridiplantae</taxon>
        <taxon>Streptophyta</taxon>
        <taxon>Embryophyta</taxon>
        <taxon>Tracheophyta</taxon>
        <taxon>Spermatophyta</taxon>
        <taxon>Magnoliopsida</taxon>
        <taxon>eudicotyledons</taxon>
        <taxon>Gunneridae</taxon>
        <taxon>Pentapetalae</taxon>
        <taxon>asterids</taxon>
        <taxon>lamiids</taxon>
        <taxon>Solanales</taxon>
        <taxon>Solanaceae</taxon>
        <taxon>Solanoideae</taxon>
        <taxon>Solaneae</taxon>
        <taxon>Solanum</taxon>
    </lineage>
</organism>
<feature type="compositionally biased region" description="Polar residues" evidence="8">
    <location>
        <begin position="73"/>
        <end position="86"/>
    </location>
</feature>
<proteinExistence type="inferred from homology"/>
<reference evidence="9" key="1">
    <citation type="submission" date="2023-08" db="EMBL/GenBank/DDBJ databases">
        <title>A de novo genome assembly of Solanum verrucosum Schlechtendal, a Mexican diploid species geographically isolated from the other diploid A-genome species in potato relatives.</title>
        <authorList>
            <person name="Hosaka K."/>
        </authorList>
    </citation>
    <scope>NUCLEOTIDE SEQUENCE</scope>
    <source>
        <tissue evidence="9">Young leaves</tissue>
    </source>
</reference>
<keyword evidence="4" id="KW-0479">Metal-binding</keyword>
<feature type="compositionally biased region" description="Basic and acidic residues" evidence="8">
    <location>
        <begin position="151"/>
        <end position="164"/>
    </location>
</feature>
<dbReference type="SUPFAM" id="SSF50324">
    <property type="entry name" value="Inorganic pyrophosphatase"/>
    <property type="match status" value="1"/>
</dbReference>
<dbReference type="InterPro" id="IPR008162">
    <property type="entry name" value="Pyrophosphatase"/>
</dbReference>
<dbReference type="Pfam" id="PF22534">
    <property type="entry name" value="RFC_C"/>
    <property type="match status" value="1"/>
</dbReference>
<feature type="compositionally biased region" description="Polar residues" evidence="8">
    <location>
        <begin position="165"/>
        <end position="176"/>
    </location>
</feature>
<feature type="compositionally biased region" description="Polar residues" evidence="8">
    <location>
        <begin position="1"/>
        <end position="19"/>
    </location>
</feature>
<dbReference type="Pfam" id="PF00719">
    <property type="entry name" value="Pyrophosphatase"/>
    <property type="match status" value="1"/>
</dbReference>
<comment type="similarity">
    <text evidence="2">Belongs to the PPase family.</text>
</comment>
<dbReference type="SUPFAM" id="SSF48019">
    <property type="entry name" value="post-AAA+ oligomerization domain-like"/>
    <property type="match status" value="1"/>
</dbReference>
<dbReference type="GO" id="GO:0000287">
    <property type="term" value="F:magnesium ion binding"/>
    <property type="evidence" value="ECO:0007669"/>
    <property type="project" value="InterPro"/>
</dbReference>
<evidence type="ECO:0000256" key="4">
    <source>
        <dbReference type="ARBA" id="ARBA00022723"/>
    </source>
</evidence>
<evidence type="ECO:0000313" key="10">
    <source>
        <dbReference type="Proteomes" id="UP001234989"/>
    </source>
</evidence>
<dbReference type="HAMAP" id="MF_00209">
    <property type="entry name" value="Inorganic_PPase"/>
    <property type="match status" value="1"/>
</dbReference>
<evidence type="ECO:0000313" key="9">
    <source>
        <dbReference type="EMBL" id="WMV16735.1"/>
    </source>
</evidence>
<evidence type="ECO:0000256" key="5">
    <source>
        <dbReference type="ARBA" id="ARBA00022801"/>
    </source>
</evidence>
<dbReference type="CDD" id="cd00412">
    <property type="entry name" value="pyrophosphatase"/>
    <property type="match status" value="1"/>
</dbReference>
<dbReference type="SUPFAM" id="SSF52540">
    <property type="entry name" value="P-loop containing nucleoside triphosphate hydrolases"/>
    <property type="match status" value="1"/>
</dbReference>
<dbReference type="GO" id="GO:0006796">
    <property type="term" value="P:phosphate-containing compound metabolic process"/>
    <property type="evidence" value="ECO:0007669"/>
    <property type="project" value="InterPro"/>
</dbReference>
<dbReference type="InterPro" id="IPR027417">
    <property type="entry name" value="P-loop_NTPase"/>
</dbReference>
<dbReference type="GO" id="GO:0003677">
    <property type="term" value="F:DNA binding"/>
    <property type="evidence" value="ECO:0007669"/>
    <property type="project" value="InterPro"/>
</dbReference>
<feature type="region of interest" description="Disordered" evidence="8">
    <location>
        <begin position="1"/>
        <end position="243"/>
    </location>
</feature>
<comment type="catalytic activity">
    <reaction evidence="7">
        <text>diphosphate + H2O = 2 phosphate + H(+)</text>
        <dbReference type="Rhea" id="RHEA:24576"/>
        <dbReference type="ChEBI" id="CHEBI:15377"/>
        <dbReference type="ChEBI" id="CHEBI:15378"/>
        <dbReference type="ChEBI" id="CHEBI:33019"/>
        <dbReference type="ChEBI" id="CHEBI:43474"/>
        <dbReference type="EC" id="3.6.1.1"/>
    </reaction>
</comment>
<dbReference type="Gene3D" id="3.40.50.300">
    <property type="entry name" value="P-loop containing nucleotide triphosphate hydrolases"/>
    <property type="match status" value="1"/>
</dbReference>
<sequence>MEGASTYNRALQLKLSSTMRQRRSGYEPSDTETDWTLEKSPHREANGKNEKEIDLEEHEPEEPNVAFERAKDNSSFNLSWRTNVPSSARRRSTKSPYKLRRDIDDGEFPSSPKALPRSVSTFSRRPDHSHRNVSPFQKSENRRHISPYKYAGDDHDRLFADSNRKQNQSQGNNNVHSRLGEKSNFNRRYASAPRPDRQYKFDASKERRKANNKTQTPSQLPVRSLSRKERETPNKHGPTGGELNEMIAEAKISGSATGANHMFESTETVSPGDIFFSRDYEALNMKKITERKFDKKPQVLTDRNVESVKTPGNFNQSGRGNLSSNTQRTISTNTFVSRQSSNLSDTSGRTTKSMKKFTANRQKSQSEPWFSCLKKGTCRTSRRESPEKGRPIDEALVIAKASVVQSLRPFWADKHQPDSLEGFTCHKQEALLLKGLVSSSEILPQIIFKGPPGSGRRTLTMAFLREIYGDAICNITHDLRYFQIKETRPVQVVVPVSSSPHHIELNVQLEPNARYVIMALVKQITSEYALTPEISRVNKKADYKVIVLYDVDKAAENIQHLVKWIMDCYSDACKLILCCEDDVAILDSVKSRSKVFEVAAPVTHEIMEVLIQIARKEDFELPMGFAAKIAAKSKQNLRRAIMALEACKAHNYPFAEDQPISIGWEEVVTELAAEILADPNQTRLFSVRGKFQKLLVEFVHPKLILLKLVEEFIKRVDAGIRREIHYWHAYYEKRLPLGTTALLKLEESEYSYDAHTPQKLYILPLTHQENSEQLSRVSFSFTHSLSLNMAENSGKGIGRNSGTSRVALNERILSSMSRRSIAAHPWHDLEIGPGAPSIFNCVVEIGKGSKVKYELDKASGLIKVDRILYSSVVYPHNYGFIPRTLCEDSDPMDVLVLMQEPVLPSTFLRARAIGLMPMIDQGEKDDKIIAVCADDPEFRHYTDIKELPPHRLAEIRRFFEDYKKNENKSVAVEDFLPAEAAVDAIKYSMDLYASYIVESLRK</sequence>
<dbReference type="PANTHER" id="PTHR10286">
    <property type="entry name" value="INORGANIC PYROPHOSPHATASE"/>
    <property type="match status" value="1"/>
</dbReference>